<dbReference type="PROSITE" id="PS51318">
    <property type="entry name" value="TAT"/>
    <property type="match status" value="1"/>
</dbReference>
<feature type="domain" description="Oxidoreductase molybdopterin-binding" evidence="1">
    <location>
        <begin position="91"/>
        <end position="246"/>
    </location>
</feature>
<organism evidence="2">
    <name type="scientific">hydrothermal vent metagenome</name>
    <dbReference type="NCBI Taxonomy" id="652676"/>
    <lineage>
        <taxon>unclassified sequences</taxon>
        <taxon>metagenomes</taxon>
        <taxon>ecological metagenomes</taxon>
    </lineage>
</organism>
<dbReference type="Gene3D" id="3.90.420.10">
    <property type="entry name" value="Oxidoreductase, molybdopterin-binding domain"/>
    <property type="match status" value="1"/>
</dbReference>
<dbReference type="InterPro" id="IPR000572">
    <property type="entry name" value="OxRdtase_Mopterin-bd_dom"/>
</dbReference>
<dbReference type="EMBL" id="UOGB01000256">
    <property type="protein sequence ID" value="VAX22906.1"/>
    <property type="molecule type" value="Genomic_DNA"/>
</dbReference>
<dbReference type="PANTHER" id="PTHR43032">
    <property type="entry name" value="PROTEIN-METHIONINE-SULFOXIDE REDUCTASE"/>
    <property type="match status" value="1"/>
</dbReference>
<gene>
    <name evidence="2" type="ORF">MNBD_NITROSPINAE03-867</name>
</gene>
<dbReference type="InterPro" id="IPR006311">
    <property type="entry name" value="TAT_signal"/>
</dbReference>
<dbReference type="SUPFAM" id="SSF56524">
    <property type="entry name" value="Oxidoreductase molybdopterin-binding domain"/>
    <property type="match status" value="1"/>
</dbReference>
<evidence type="ECO:0000313" key="2">
    <source>
        <dbReference type="EMBL" id="VAX22906.1"/>
    </source>
</evidence>
<proteinExistence type="predicted"/>
<sequence>MDKTPSSSITPESLYLNRRKFIKTATAALAGPLVLTACEKVSGAMDSALNKMPDTKDVGDTTSYESITHHNNFYEFSTSKDDVWKLAENFKSSPWKLEVTGLVNKPVTYDIGSLMRNFTHVQRVYRFRCVETWAMVVPWSGFKLADLIKQAEPKPNAKYVKFETLFDPAQMPRQKSFWSQWPYVEGLRLDEATNELAMLATGIYGKPLKPQCGAPIRLVVPWKYGFKNIKSIVKIELVEEAPVSFWMKASPHEYGFYGNVNPKVDHPRWSQATEKRLGEMFRRRTLMFNGYEKQVAHLYEGLD</sequence>
<dbReference type="Pfam" id="PF00174">
    <property type="entry name" value="Oxidored_molyb"/>
    <property type="match status" value="1"/>
</dbReference>
<dbReference type="InterPro" id="IPR036374">
    <property type="entry name" value="OxRdtase_Mopterin-bd_sf"/>
</dbReference>
<dbReference type="NCBIfam" id="NF003767">
    <property type="entry name" value="PRK05363.1"/>
    <property type="match status" value="1"/>
</dbReference>
<dbReference type="PANTHER" id="PTHR43032:SF3">
    <property type="entry name" value="PROTEIN-METHIONINE-SULFOXIDE REDUCTASE CATALYTIC SUBUNIT MSRP"/>
    <property type="match status" value="1"/>
</dbReference>
<feature type="non-terminal residue" evidence="2">
    <location>
        <position position="303"/>
    </location>
</feature>
<reference evidence="2" key="1">
    <citation type="submission" date="2018-06" db="EMBL/GenBank/DDBJ databases">
        <authorList>
            <person name="Zhirakovskaya E."/>
        </authorList>
    </citation>
    <scope>NUCLEOTIDE SEQUENCE</scope>
</reference>
<protein>
    <submittedName>
        <fullName evidence="2">Protein-methionine-sulfoxide reductase catalytic subunit MsrP</fullName>
    </submittedName>
</protein>
<evidence type="ECO:0000259" key="1">
    <source>
        <dbReference type="Pfam" id="PF00174"/>
    </source>
</evidence>
<name>A0A3B1BX47_9ZZZZ</name>
<accession>A0A3B1BX47</accession>
<dbReference type="AlphaFoldDB" id="A0A3B1BX47"/>